<dbReference type="STRING" id="53406.SAMN05421553_1097"/>
<dbReference type="Pfam" id="PF03466">
    <property type="entry name" value="LysR_substrate"/>
    <property type="match status" value="1"/>
</dbReference>
<dbReference type="InterPro" id="IPR036390">
    <property type="entry name" value="WH_DNA-bd_sf"/>
</dbReference>
<name>A0A1H4TQJ0_PSEAG</name>
<dbReference type="GO" id="GO:0003700">
    <property type="term" value="F:DNA-binding transcription factor activity"/>
    <property type="evidence" value="ECO:0007669"/>
    <property type="project" value="InterPro"/>
</dbReference>
<dbReference type="PANTHER" id="PTHR30537:SF5">
    <property type="entry name" value="HTH-TYPE TRANSCRIPTIONAL ACTIVATOR TTDR-RELATED"/>
    <property type="match status" value="1"/>
</dbReference>
<dbReference type="InterPro" id="IPR036388">
    <property type="entry name" value="WH-like_DNA-bd_sf"/>
</dbReference>
<dbReference type="OrthoDB" id="8885940at2"/>
<dbReference type="Pfam" id="PF00126">
    <property type="entry name" value="HTH_1"/>
    <property type="match status" value="1"/>
</dbReference>
<evidence type="ECO:0000256" key="2">
    <source>
        <dbReference type="ARBA" id="ARBA00023015"/>
    </source>
</evidence>
<gene>
    <name evidence="6" type="ORF">SAMN05421553_1097</name>
</gene>
<dbReference type="FunFam" id="1.10.10.10:FF:000001">
    <property type="entry name" value="LysR family transcriptional regulator"/>
    <property type="match status" value="1"/>
</dbReference>
<evidence type="ECO:0000256" key="1">
    <source>
        <dbReference type="ARBA" id="ARBA00009437"/>
    </source>
</evidence>
<keyword evidence="3 6" id="KW-0238">DNA-binding</keyword>
<sequence length="321" mass="35175">MNNLAVVTRAPAFLEVVNQGSFTRAAQVLGQSKAAVSQQVSQLEALLGVRLLLRSTRRLSLTPAGQQFAERCRALAQLTQLAIDELQEQGRAPSGKLTLSLPHAFEQVLPGILAEYLQTFPQLLPQLLVSDERLSLLEQGIDLAISVGELPDSSERALPVGELRAWLCVAPAYLARQGMPDNLEQLHEHRLICAHWQQQARAWHLVDVHGERRQLAIAETAYASSLQAVLAMAEQGLGVALLPLLVAQPLLQQGRLQRLLPAWQASPRPIYVRHAYATNLPAHLRHFVTLLKARLQGVARAAAWPALRSSAGAVLIPQRFG</sequence>
<dbReference type="InterPro" id="IPR005119">
    <property type="entry name" value="LysR_subst-bd"/>
</dbReference>
<dbReference type="EMBL" id="FNSC01000001">
    <property type="protein sequence ID" value="SEC58324.1"/>
    <property type="molecule type" value="Genomic_DNA"/>
</dbReference>
<dbReference type="PROSITE" id="PS50931">
    <property type="entry name" value="HTH_LYSR"/>
    <property type="match status" value="1"/>
</dbReference>
<dbReference type="CDD" id="cd08422">
    <property type="entry name" value="PBP2_CrgA_like"/>
    <property type="match status" value="1"/>
</dbReference>
<dbReference type="RefSeq" id="WP_090377661.1">
    <property type="nucleotide sequence ID" value="NZ_FNSC01000001.1"/>
</dbReference>
<keyword evidence="7" id="KW-1185">Reference proteome</keyword>
<organism evidence="6 7">
    <name type="scientific">Pseudomonas anguilliseptica</name>
    <dbReference type="NCBI Taxonomy" id="53406"/>
    <lineage>
        <taxon>Bacteria</taxon>
        <taxon>Pseudomonadati</taxon>
        <taxon>Pseudomonadota</taxon>
        <taxon>Gammaproteobacteria</taxon>
        <taxon>Pseudomonadales</taxon>
        <taxon>Pseudomonadaceae</taxon>
        <taxon>Pseudomonas</taxon>
    </lineage>
</organism>
<dbReference type="Proteomes" id="UP000242849">
    <property type="component" value="Unassembled WGS sequence"/>
</dbReference>
<dbReference type="Gene3D" id="1.10.10.10">
    <property type="entry name" value="Winged helix-like DNA-binding domain superfamily/Winged helix DNA-binding domain"/>
    <property type="match status" value="1"/>
</dbReference>
<dbReference type="SUPFAM" id="SSF46785">
    <property type="entry name" value="Winged helix' DNA-binding domain"/>
    <property type="match status" value="1"/>
</dbReference>
<dbReference type="Gene3D" id="3.40.190.290">
    <property type="match status" value="1"/>
</dbReference>
<dbReference type="PRINTS" id="PR00039">
    <property type="entry name" value="HTHLYSR"/>
</dbReference>
<dbReference type="InterPro" id="IPR000847">
    <property type="entry name" value="LysR_HTH_N"/>
</dbReference>
<dbReference type="InterPro" id="IPR058163">
    <property type="entry name" value="LysR-type_TF_proteobact-type"/>
</dbReference>
<evidence type="ECO:0000256" key="3">
    <source>
        <dbReference type="ARBA" id="ARBA00023125"/>
    </source>
</evidence>
<keyword evidence="4" id="KW-0804">Transcription</keyword>
<protein>
    <submittedName>
        <fullName evidence="6">DNA-binding transcriptional regulator, LysR family</fullName>
    </submittedName>
</protein>
<dbReference type="SUPFAM" id="SSF53850">
    <property type="entry name" value="Periplasmic binding protein-like II"/>
    <property type="match status" value="1"/>
</dbReference>
<evidence type="ECO:0000313" key="7">
    <source>
        <dbReference type="Proteomes" id="UP000242849"/>
    </source>
</evidence>
<feature type="domain" description="HTH lysR-type" evidence="5">
    <location>
        <begin position="12"/>
        <end position="62"/>
    </location>
</feature>
<keyword evidence="2" id="KW-0805">Transcription regulation</keyword>
<reference evidence="7" key="1">
    <citation type="submission" date="2016-10" db="EMBL/GenBank/DDBJ databases">
        <authorList>
            <person name="Varghese N."/>
            <person name="Submissions S."/>
        </authorList>
    </citation>
    <scope>NUCLEOTIDE SEQUENCE [LARGE SCALE GENOMIC DNA]</scope>
    <source>
        <strain evidence="7">DSM 12111</strain>
    </source>
</reference>
<dbReference type="PANTHER" id="PTHR30537">
    <property type="entry name" value="HTH-TYPE TRANSCRIPTIONAL REGULATOR"/>
    <property type="match status" value="1"/>
</dbReference>
<dbReference type="GO" id="GO:0006351">
    <property type="term" value="P:DNA-templated transcription"/>
    <property type="evidence" value="ECO:0007669"/>
    <property type="project" value="TreeGrafter"/>
</dbReference>
<evidence type="ECO:0000313" key="6">
    <source>
        <dbReference type="EMBL" id="SEC58324.1"/>
    </source>
</evidence>
<evidence type="ECO:0000259" key="5">
    <source>
        <dbReference type="PROSITE" id="PS50931"/>
    </source>
</evidence>
<dbReference type="AlphaFoldDB" id="A0A1H4TQJ0"/>
<dbReference type="GO" id="GO:0043565">
    <property type="term" value="F:sequence-specific DNA binding"/>
    <property type="evidence" value="ECO:0007669"/>
    <property type="project" value="TreeGrafter"/>
</dbReference>
<comment type="similarity">
    <text evidence="1">Belongs to the LysR transcriptional regulatory family.</text>
</comment>
<evidence type="ECO:0000256" key="4">
    <source>
        <dbReference type="ARBA" id="ARBA00023163"/>
    </source>
</evidence>
<proteinExistence type="inferred from homology"/>
<accession>A0A1H4TQJ0</accession>